<evidence type="ECO:0000313" key="3">
    <source>
        <dbReference type="Proteomes" id="UP000712600"/>
    </source>
</evidence>
<evidence type="ECO:0000256" key="1">
    <source>
        <dbReference type="SAM" id="MobiDB-lite"/>
    </source>
</evidence>
<sequence>MGRDTPRPTTRIELEEGVTEVAMIAQQEAEIAELARRSRSRLATKEGEETRRRTR</sequence>
<proteinExistence type="predicted"/>
<protein>
    <submittedName>
        <fullName evidence="2">Uncharacterized protein</fullName>
    </submittedName>
</protein>
<accession>A0A8S9SID3</accession>
<name>A0A8S9SID3_BRACR</name>
<organism evidence="2 3">
    <name type="scientific">Brassica cretica</name>
    <name type="common">Mustard</name>
    <dbReference type="NCBI Taxonomy" id="69181"/>
    <lineage>
        <taxon>Eukaryota</taxon>
        <taxon>Viridiplantae</taxon>
        <taxon>Streptophyta</taxon>
        <taxon>Embryophyta</taxon>
        <taxon>Tracheophyta</taxon>
        <taxon>Spermatophyta</taxon>
        <taxon>Magnoliopsida</taxon>
        <taxon>eudicotyledons</taxon>
        <taxon>Gunneridae</taxon>
        <taxon>Pentapetalae</taxon>
        <taxon>rosids</taxon>
        <taxon>malvids</taxon>
        <taxon>Brassicales</taxon>
        <taxon>Brassicaceae</taxon>
        <taxon>Brassiceae</taxon>
        <taxon>Brassica</taxon>
    </lineage>
</organism>
<reference evidence="2" key="1">
    <citation type="submission" date="2019-12" db="EMBL/GenBank/DDBJ databases">
        <title>Genome sequencing and annotation of Brassica cretica.</title>
        <authorList>
            <person name="Studholme D.J."/>
            <person name="Sarris P."/>
        </authorList>
    </citation>
    <scope>NUCLEOTIDE SEQUENCE</scope>
    <source>
        <strain evidence="2">PFS-109/04</strain>
        <tissue evidence="2">Leaf</tissue>
    </source>
</reference>
<dbReference type="EMBL" id="QGKX02000004">
    <property type="protein sequence ID" value="KAF3601196.1"/>
    <property type="molecule type" value="Genomic_DNA"/>
</dbReference>
<evidence type="ECO:0000313" key="2">
    <source>
        <dbReference type="EMBL" id="KAF3601196.1"/>
    </source>
</evidence>
<gene>
    <name evidence="2" type="ORF">F2Q69_00035125</name>
</gene>
<comment type="caution">
    <text evidence="2">The sequence shown here is derived from an EMBL/GenBank/DDBJ whole genome shotgun (WGS) entry which is preliminary data.</text>
</comment>
<dbReference type="AlphaFoldDB" id="A0A8S9SID3"/>
<dbReference type="Proteomes" id="UP000712600">
    <property type="component" value="Unassembled WGS sequence"/>
</dbReference>
<feature type="compositionally biased region" description="Basic and acidic residues" evidence="1">
    <location>
        <begin position="43"/>
        <end position="55"/>
    </location>
</feature>
<feature type="region of interest" description="Disordered" evidence="1">
    <location>
        <begin position="36"/>
        <end position="55"/>
    </location>
</feature>